<evidence type="ECO:0000256" key="2">
    <source>
        <dbReference type="ARBA" id="ARBA00047806"/>
    </source>
</evidence>
<dbReference type="GO" id="GO:0008113">
    <property type="term" value="F:peptide-methionine (S)-S-oxide reductase activity"/>
    <property type="evidence" value="ECO:0007669"/>
    <property type="project" value="UniProtKB-EC"/>
</dbReference>
<dbReference type="EMBL" id="JANDHW010000002">
    <property type="protein sequence ID" value="MCP9610893.1"/>
    <property type="molecule type" value="Genomic_DNA"/>
</dbReference>
<dbReference type="RefSeq" id="WP_255025510.1">
    <property type="nucleotide sequence ID" value="NZ_JANDHW010000002.1"/>
</dbReference>
<dbReference type="SUPFAM" id="SSF55068">
    <property type="entry name" value="Peptide methionine sulfoxide reductase"/>
    <property type="match status" value="1"/>
</dbReference>
<feature type="domain" description="Peptide methionine sulphoxide reductase MsrA" evidence="5">
    <location>
        <begin position="4"/>
        <end position="154"/>
    </location>
</feature>
<organism evidence="6 7">
    <name type="scientific">Coprobacter tertius</name>
    <dbReference type="NCBI Taxonomy" id="2944915"/>
    <lineage>
        <taxon>Bacteria</taxon>
        <taxon>Pseudomonadati</taxon>
        <taxon>Bacteroidota</taxon>
        <taxon>Bacteroidia</taxon>
        <taxon>Bacteroidales</taxon>
        <taxon>Barnesiellaceae</taxon>
        <taxon>Coprobacter</taxon>
    </lineage>
</organism>
<proteinExistence type="inferred from homology"/>
<evidence type="ECO:0000256" key="1">
    <source>
        <dbReference type="ARBA" id="ARBA00023002"/>
    </source>
</evidence>
<comment type="similarity">
    <text evidence="4">Belongs to the MsrA Met sulfoxide reductase family.</text>
</comment>
<name>A0ABT1ME33_9BACT</name>
<dbReference type="HAMAP" id="MF_01401">
    <property type="entry name" value="MsrA"/>
    <property type="match status" value="1"/>
</dbReference>
<evidence type="ECO:0000256" key="4">
    <source>
        <dbReference type="HAMAP-Rule" id="MF_01401"/>
    </source>
</evidence>
<comment type="catalytic activity">
    <reaction evidence="3 4">
        <text>[thioredoxin]-disulfide + L-methionine + H2O = L-methionine (S)-S-oxide + [thioredoxin]-dithiol</text>
        <dbReference type="Rhea" id="RHEA:19993"/>
        <dbReference type="Rhea" id="RHEA-COMP:10698"/>
        <dbReference type="Rhea" id="RHEA-COMP:10700"/>
        <dbReference type="ChEBI" id="CHEBI:15377"/>
        <dbReference type="ChEBI" id="CHEBI:29950"/>
        <dbReference type="ChEBI" id="CHEBI:50058"/>
        <dbReference type="ChEBI" id="CHEBI:57844"/>
        <dbReference type="ChEBI" id="CHEBI:58772"/>
        <dbReference type="EC" id="1.8.4.11"/>
    </reaction>
</comment>
<comment type="caution">
    <text evidence="6">The sequence shown here is derived from an EMBL/GenBank/DDBJ whole genome shotgun (WGS) entry which is preliminary data.</text>
</comment>
<dbReference type="Pfam" id="PF01625">
    <property type="entry name" value="PMSR"/>
    <property type="match status" value="1"/>
</dbReference>
<dbReference type="EC" id="1.8.4.11" evidence="4"/>
<dbReference type="InterPro" id="IPR036509">
    <property type="entry name" value="Met_Sox_Rdtase_MsrA_sf"/>
</dbReference>
<evidence type="ECO:0000313" key="7">
    <source>
        <dbReference type="Proteomes" id="UP001205603"/>
    </source>
</evidence>
<evidence type="ECO:0000259" key="5">
    <source>
        <dbReference type="Pfam" id="PF01625"/>
    </source>
</evidence>
<comment type="catalytic activity">
    <reaction evidence="2 4">
        <text>L-methionyl-[protein] + [thioredoxin]-disulfide + H2O = L-methionyl-(S)-S-oxide-[protein] + [thioredoxin]-dithiol</text>
        <dbReference type="Rhea" id="RHEA:14217"/>
        <dbReference type="Rhea" id="RHEA-COMP:10698"/>
        <dbReference type="Rhea" id="RHEA-COMP:10700"/>
        <dbReference type="Rhea" id="RHEA-COMP:12313"/>
        <dbReference type="Rhea" id="RHEA-COMP:12315"/>
        <dbReference type="ChEBI" id="CHEBI:15377"/>
        <dbReference type="ChEBI" id="CHEBI:16044"/>
        <dbReference type="ChEBI" id="CHEBI:29950"/>
        <dbReference type="ChEBI" id="CHEBI:44120"/>
        <dbReference type="ChEBI" id="CHEBI:50058"/>
        <dbReference type="EC" id="1.8.4.11"/>
    </reaction>
</comment>
<dbReference type="NCBIfam" id="TIGR00401">
    <property type="entry name" value="msrA"/>
    <property type="match status" value="1"/>
</dbReference>
<evidence type="ECO:0000313" key="6">
    <source>
        <dbReference type="EMBL" id="MCP9610893.1"/>
    </source>
</evidence>
<reference evidence="6 7" key="1">
    <citation type="submission" date="2022-07" db="EMBL/GenBank/DDBJ databases">
        <title>Fecal culturing of patients with breast cancer.</title>
        <authorList>
            <person name="Teng N.M.Y."/>
            <person name="Kiu R."/>
            <person name="Evans R."/>
            <person name="Baker D.J."/>
            <person name="Zenner C."/>
            <person name="Robinson S.D."/>
            <person name="Hall L.J."/>
        </authorList>
    </citation>
    <scope>NUCLEOTIDE SEQUENCE [LARGE SCALE GENOMIC DNA]</scope>
    <source>
        <strain evidence="6 7">LH1063</strain>
    </source>
</reference>
<dbReference type="PANTHER" id="PTHR43774">
    <property type="entry name" value="PEPTIDE METHIONINE SULFOXIDE REDUCTASE"/>
    <property type="match status" value="1"/>
</dbReference>
<accession>A0ABT1ME33</accession>
<dbReference type="InterPro" id="IPR002569">
    <property type="entry name" value="Met_Sox_Rdtase_MsrA_dom"/>
</dbReference>
<protein>
    <recommendedName>
        <fullName evidence="4">Peptide methionine sulfoxide reductase MsrA</fullName>
        <shortName evidence="4">Protein-methionine-S-oxide reductase</shortName>
        <ecNumber evidence="4">1.8.4.11</ecNumber>
    </recommendedName>
    <alternativeName>
        <fullName evidence="4">Peptide-methionine (S)-S-oxide reductase</fullName>
        <shortName evidence="4">Peptide Met(O) reductase</shortName>
    </alternativeName>
</protein>
<gene>
    <name evidence="4 6" type="primary">msrA</name>
    <name evidence="6" type="ORF">NMU02_02150</name>
</gene>
<dbReference type="PANTHER" id="PTHR43774:SF1">
    <property type="entry name" value="PEPTIDE METHIONINE SULFOXIDE REDUCTASE MSRA 2"/>
    <property type="match status" value="1"/>
</dbReference>
<feature type="active site" evidence="4">
    <location>
        <position position="11"/>
    </location>
</feature>
<sequence>MIKKAWFALGCFWGAEYYFTKLKGVENTSVGYMGGKTENPSYKDVCTQITGHYETIEVEYNSEKISYEKLVRYFFEIHDFTQTDGQGPDIGPQYQSVIFWSDPKEKEIAEKQIDILKSMDYKVATKLLQAERFWPAEEYHQDYYEHKGTEPYCHKYHKIF</sequence>
<dbReference type="Proteomes" id="UP001205603">
    <property type="component" value="Unassembled WGS sequence"/>
</dbReference>
<keyword evidence="7" id="KW-1185">Reference proteome</keyword>
<keyword evidence="1 4" id="KW-0560">Oxidoreductase</keyword>
<evidence type="ECO:0000256" key="3">
    <source>
        <dbReference type="ARBA" id="ARBA00048782"/>
    </source>
</evidence>
<dbReference type="Gene3D" id="3.30.1060.10">
    <property type="entry name" value="Peptide methionine sulphoxide reductase MsrA"/>
    <property type="match status" value="1"/>
</dbReference>
<comment type="function">
    <text evidence="4">Has an important function as a repair enzyme for proteins that have been inactivated by oxidation. Catalyzes the reversible oxidation-reduction of methionine sulfoxide in proteins to methionine.</text>
</comment>